<evidence type="ECO:0000313" key="2">
    <source>
        <dbReference type="EMBL" id="MBC2888077.1"/>
    </source>
</evidence>
<gene>
    <name evidence="2" type="ORF">H7313_01750</name>
</gene>
<dbReference type="InterPro" id="IPR044019">
    <property type="entry name" value="Cyanophycin_syn_N"/>
</dbReference>
<protein>
    <recommendedName>
        <fullName evidence="1">Cyanophycin synthase-like N-terminal domain-containing protein</fullName>
    </recommendedName>
</protein>
<name>A0A842J8L7_9ACTN</name>
<dbReference type="RefSeq" id="WP_185904067.1">
    <property type="nucleotide sequence ID" value="NZ_JACMSE010000001.1"/>
</dbReference>
<keyword evidence="3" id="KW-1185">Reference proteome</keyword>
<dbReference type="Proteomes" id="UP000587396">
    <property type="component" value="Unassembled WGS sequence"/>
</dbReference>
<accession>A0A842J8L7</accession>
<dbReference type="Pfam" id="PF18921">
    <property type="entry name" value="Cyanophycin_syn"/>
    <property type="match status" value="1"/>
</dbReference>
<dbReference type="EMBL" id="JACMSE010000001">
    <property type="protein sequence ID" value="MBC2888077.1"/>
    <property type="molecule type" value="Genomic_DNA"/>
</dbReference>
<sequence>MDALSVERFVVGDGRIGCDVALAPHAPRTTTPALAAHVRAAFPDLPSHACVNGVGDTFGVVMEATSLPHMLEHLVIDLQTRAAPAGTRPDVAYVGVTRWTDESAGRAHIEVSFTDDLVALRAFRDAARFLNAAVVTCSP</sequence>
<organism evidence="2 3">
    <name type="scientific">Gordonibacter massiliensis</name>
    <name type="common">ex Traore et al. 2017</name>
    <dbReference type="NCBI Taxonomy" id="1841863"/>
    <lineage>
        <taxon>Bacteria</taxon>
        <taxon>Bacillati</taxon>
        <taxon>Actinomycetota</taxon>
        <taxon>Coriobacteriia</taxon>
        <taxon>Eggerthellales</taxon>
        <taxon>Eggerthellaceae</taxon>
        <taxon>Gordonibacter</taxon>
    </lineage>
</organism>
<dbReference type="AlphaFoldDB" id="A0A842J8L7"/>
<reference evidence="2 3" key="1">
    <citation type="submission" date="2020-08" db="EMBL/GenBank/DDBJ databases">
        <authorList>
            <person name="Liu C."/>
            <person name="Sun Q."/>
        </authorList>
    </citation>
    <scope>NUCLEOTIDE SEQUENCE [LARGE SCALE GENOMIC DNA]</scope>
    <source>
        <strain evidence="2 3">N22</strain>
    </source>
</reference>
<proteinExistence type="predicted"/>
<evidence type="ECO:0000259" key="1">
    <source>
        <dbReference type="Pfam" id="PF18921"/>
    </source>
</evidence>
<evidence type="ECO:0000313" key="3">
    <source>
        <dbReference type="Proteomes" id="UP000587396"/>
    </source>
</evidence>
<comment type="caution">
    <text evidence="2">The sequence shown here is derived from an EMBL/GenBank/DDBJ whole genome shotgun (WGS) entry which is preliminary data.</text>
</comment>
<feature type="domain" description="Cyanophycin synthase-like N-terminal" evidence="1">
    <location>
        <begin position="26"/>
        <end position="133"/>
    </location>
</feature>